<organism evidence="1 2">
    <name type="scientific">Paraburkholderia phenazinium</name>
    <dbReference type="NCBI Taxonomy" id="60549"/>
    <lineage>
        <taxon>Bacteria</taxon>
        <taxon>Pseudomonadati</taxon>
        <taxon>Pseudomonadota</taxon>
        <taxon>Betaproteobacteria</taxon>
        <taxon>Burkholderiales</taxon>
        <taxon>Burkholderiaceae</taxon>
        <taxon>Paraburkholderia</taxon>
    </lineage>
</organism>
<protein>
    <submittedName>
        <fullName evidence="1">Uncharacterized protein</fullName>
    </submittedName>
</protein>
<gene>
    <name evidence="1" type="ORF">SAMN05216466_10923</name>
</gene>
<evidence type="ECO:0000313" key="1">
    <source>
        <dbReference type="EMBL" id="SDH31738.1"/>
    </source>
</evidence>
<name>A0A1G8BEZ3_9BURK</name>
<dbReference type="AlphaFoldDB" id="A0A1G8BEZ3"/>
<accession>A0A1G8BEZ3</accession>
<evidence type="ECO:0000313" key="2">
    <source>
        <dbReference type="Proteomes" id="UP000199706"/>
    </source>
</evidence>
<proteinExistence type="predicted"/>
<sequence length="31" mass="3150">MVTLLAVGCGFIALVAVGALAVAYVIWKNAD</sequence>
<reference evidence="1 2" key="1">
    <citation type="submission" date="2016-10" db="EMBL/GenBank/DDBJ databases">
        <authorList>
            <person name="de Groot N.N."/>
        </authorList>
    </citation>
    <scope>NUCLEOTIDE SEQUENCE [LARGE SCALE GENOMIC DNA]</scope>
    <source>
        <strain evidence="1 2">LMG 2247</strain>
    </source>
</reference>
<dbReference type="Proteomes" id="UP000199706">
    <property type="component" value="Unassembled WGS sequence"/>
</dbReference>
<dbReference type="EMBL" id="FNCJ01000009">
    <property type="protein sequence ID" value="SDH31738.1"/>
    <property type="molecule type" value="Genomic_DNA"/>
</dbReference>